<protein>
    <submittedName>
        <fullName evidence="2">Outer membrane protein assembly factor BamB, contains PQQ-like beta-propeller repeat</fullName>
    </submittedName>
</protein>
<dbReference type="Proteomes" id="UP000186895">
    <property type="component" value="Unassembled WGS sequence"/>
</dbReference>
<reference evidence="2 3" key="1">
    <citation type="submission" date="2017-01" db="EMBL/GenBank/DDBJ databases">
        <authorList>
            <person name="Mah S.A."/>
            <person name="Swanson W.J."/>
            <person name="Moy G.W."/>
            <person name="Vacquier V.D."/>
        </authorList>
    </citation>
    <scope>NUCLEOTIDE SEQUENCE [LARGE SCALE GENOMIC DNA]</scope>
    <source>
        <strain evidence="2 3">DSM 7027</strain>
    </source>
</reference>
<evidence type="ECO:0000313" key="2">
    <source>
        <dbReference type="EMBL" id="SIQ23662.1"/>
    </source>
</evidence>
<feature type="domain" description="Pyrrolo-quinoline quinone repeat" evidence="1">
    <location>
        <begin position="58"/>
        <end position="178"/>
    </location>
</feature>
<dbReference type="EMBL" id="FTMN01000003">
    <property type="protein sequence ID" value="SIQ23662.1"/>
    <property type="molecule type" value="Genomic_DNA"/>
</dbReference>
<dbReference type="PANTHER" id="PTHR34512:SF30">
    <property type="entry name" value="OUTER MEMBRANE PROTEIN ASSEMBLY FACTOR BAMB"/>
    <property type="match status" value="1"/>
</dbReference>
<keyword evidence="3" id="KW-1185">Reference proteome</keyword>
<organism evidence="2 3">
    <name type="scientific">Marinobacterium stanieri</name>
    <dbReference type="NCBI Taxonomy" id="49186"/>
    <lineage>
        <taxon>Bacteria</taxon>
        <taxon>Pseudomonadati</taxon>
        <taxon>Pseudomonadota</taxon>
        <taxon>Gammaproteobacteria</taxon>
        <taxon>Oceanospirillales</taxon>
        <taxon>Oceanospirillaceae</taxon>
        <taxon>Marinobacterium</taxon>
    </lineage>
</organism>
<dbReference type="InterPro" id="IPR002372">
    <property type="entry name" value="PQQ_rpt_dom"/>
</dbReference>
<dbReference type="SMART" id="SM00564">
    <property type="entry name" value="PQQ"/>
    <property type="match status" value="5"/>
</dbReference>
<proteinExistence type="predicted"/>
<sequence>MHISRRIKINIKKNKKYSIRLLSLLLIITSSVSYGATFYRGSYSQSSHYKNIESEYRGDIKWDVELSKHAILISPIVDNHNVYVTSNDNKLFSIDKSNGDLHWSRHLEYPITSQLFIFGETLIAGNNNGEILLFNINNGKKEKTIQKEGSIFGPFINSGDYLIAGNNEGIIYSINIKTLKEKSQIQLNRQIGPPLFFKSKLIIPSSSICCGAIINIYDFIDGTFGEPVQFQTDLNYLSLPILVDGKMYASGLGNRGSLTKLTVFDLEQENYQELFEIETTSHLASDGEAIIFTDKKSIYAMDNNHDLLWGYDLGEFITRYASLSHNSAYIPTQKSIHGFSIKNGDLKWTHESPYVISTALILDKKSLYYGTKEGRLVALE</sequence>
<evidence type="ECO:0000313" key="3">
    <source>
        <dbReference type="Proteomes" id="UP000186895"/>
    </source>
</evidence>
<dbReference type="Pfam" id="PF13360">
    <property type="entry name" value="PQQ_2"/>
    <property type="match status" value="1"/>
</dbReference>
<gene>
    <name evidence="2" type="ORF">SAMN05421647_103103</name>
</gene>
<name>A0A1N6R4V4_9GAMM</name>
<evidence type="ECO:0000259" key="1">
    <source>
        <dbReference type="Pfam" id="PF13360"/>
    </source>
</evidence>
<dbReference type="SUPFAM" id="SSF50998">
    <property type="entry name" value="Quinoprotein alcohol dehydrogenase-like"/>
    <property type="match status" value="1"/>
</dbReference>
<dbReference type="InterPro" id="IPR018391">
    <property type="entry name" value="PQQ_b-propeller_rpt"/>
</dbReference>
<accession>A0A1N6R4V4</accession>
<dbReference type="InterPro" id="IPR011047">
    <property type="entry name" value="Quinoprotein_ADH-like_sf"/>
</dbReference>
<dbReference type="AlphaFoldDB" id="A0A1N6R4V4"/>
<dbReference type="Gene3D" id="2.130.10.10">
    <property type="entry name" value="YVTN repeat-like/Quinoprotein amine dehydrogenase"/>
    <property type="match status" value="1"/>
</dbReference>
<dbReference type="RefSeq" id="WP_076462283.1">
    <property type="nucleotide sequence ID" value="NZ_FTMN01000003.1"/>
</dbReference>
<dbReference type="STRING" id="49186.SAMN05421647_103103"/>
<dbReference type="PANTHER" id="PTHR34512">
    <property type="entry name" value="CELL SURFACE PROTEIN"/>
    <property type="match status" value="1"/>
</dbReference>
<dbReference type="InterPro" id="IPR015943">
    <property type="entry name" value="WD40/YVTN_repeat-like_dom_sf"/>
</dbReference>